<dbReference type="Gene3D" id="3.40.50.300">
    <property type="entry name" value="P-loop containing nucleotide triphosphate hydrolases"/>
    <property type="match status" value="1"/>
</dbReference>
<dbReference type="InterPro" id="IPR056883">
    <property type="entry name" value="NPHP3_hel"/>
</dbReference>
<dbReference type="Pfam" id="PF24885">
    <property type="entry name" value="TPR_NPHP3"/>
    <property type="match status" value="1"/>
</dbReference>
<evidence type="ECO:0000256" key="4">
    <source>
        <dbReference type="ARBA" id="ARBA00022803"/>
    </source>
</evidence>
<organism evidence="16 17">
    <name type="scientific">Patiria miniata</name>
    <name type="common">Bat star</name>
    <name type="synonym">Asterina miniata</name>
    <dbReference type="NCBI Taxonomy" id="46514"/>
    <lineage>
        <taxon>Eukaryota</taxon>
        <taxon>Metazoa</taxon>
        <taxon>Echinodermata</taxon>
        <taxon>Eleutherozoa</taxon>
        <taxon>Asterozoa</taxon>
        <taxon>Asteroidea</taxon>
        <taxon>Valvatacea</taxon>
        <taxon>Valvatida</taxon>
        <taxon>Asterinidae</taxon>
        <taxon>Patiria</taxon>
    </lineage>
</organism>
<evidence type="ECO:0000256" key="7">
    <source>
        <dbReference type="ARBA" id="ARBA00023273"/>
    </source>
</evidence>
<dbReference type="Pfam" id="PF24883">
    <property type="entry name" value="NPHP3_N"/>
    <property type="match status" value="1"/>
</dbReference>
<evidence type="ECO:0000259" key="13">
    <source>
        <dbReference type="Pfam" id="PF24884"/>
    </source>
</evidence>
<dbReference type="RefSeq" id="XP_038047138.1">
    <property type="nucleotide sequence ID" value="XM_038191210.1"/>
</dbReference>
<dbReference type="Gene3D" id="1.25.40.10">
    <property type="entry name" value="Tetratricopeptide repeat domain"/>
    <property type="match status" value="3"/>
</dbReference>
<keyword evidence="5 10" id="KW-0175">Coiled coil</keyword>
<dbReference type="Proteomes" id="UP000887568">
    <property type="component" value="Unplaced"/>
</dbReference>
<dbReference type="CTD" id="27031"/>
<proteinExistence type="predicted"/>
<dbReference type="SUPFAM" id="SSF52540">
    <property type="entry name" value="P-loop containing nucleoside triphosphate hydrolases"/>
    <property type="match status" value="1"/>
</dbReference>
<evidence type="ECO:0000256" key="9">
    <source>
        <dbReference type="PROSITE-ProRule" id="PRU00339"/>
    </source>
</evidence>
<evidence type="ECO:0000259" key="12">
    <source>
        <dbReference type="Pfam" id="PF24883"/>
    </source>
</evidence>
<evidence type="ECO:0000256" key="1">
    <source>
        <dbReference type="ARBA" id="ARBA00004138"/>
    </source>
</evidence>
<name>A0A913Z5Q1_PATMI</name>
<evidence type="ECO:0000256" key="6">
    <source>
        <dbReference type="ARBA" id="ARBA00023069"/>
    </source>
</evidence>
<evidence type="ECO:0000256" key="5">
    <source>
        <dbReference type="ARBA" id="ARBA00023054"/>
    </source>
</evidence>
<evidence type="ECO:0000259" key="15">
    <source>
        <dbReference type="Pfam" id="PF25022"/>
    </source>
</evidence>
<feature type="repeat" description="TPR" evidence="9">
    <location>
        <begin position="1163"/>
        <end position="1196"/>
    </location>
</feature>
<feature type="domain" description="Nephrocystin 3-like N-terminal" evidence="12">
    <location>
        <begin position="508"/>
        <end position="633"/>
    </location>
</feature>
<keyword evidence="6" id="KW-0969">Cilium</keyword>
<dbReference type="InterPro" id="IPR019734">
    <property type="entry name" value="TPR_rpt"/>
</dbReference>
<evidence type="ECO:0000256" key="2">
    <source>
        <dbReference type="ARBA" id="ARBA00022687"/>
    </source>
</evidence>
<dbReference type="GeneID" id="119721239"/>
<dbReference type="Pfam" id="PF13374">
    <property type="entry name" value="TPR_10"/>
    <property type="match status" value="1"/>
</dbReference>
<comment type="subcellular location">
    <subcellularLocation>
        <location evidence="1">Cell projection</location>
        <location evidence="1">Cilium</location>
    </subcellularLocation>
</comment>
<dbReference type="InterPro" id="IPR056884">
    <property type="entry name" value="NPHP3-like_N"/>
</dbReference>
<sequence length="1316" mass="148282">MGTGSSFPNDEDADISDSNPGVIKRIPIELKPRKTLGGTLRSVGSFGRRQKGVSLRSALSVDMDSSEVDKVRRDFEMYKIGKQNEMSDLIKKEKKLESENKRLRAELQAMQKTCNKLRQERDMALDAEYQALERAATFEQDRNKVQRQFKIFRETKESEIRDHMKARSILEATLHRNVPPMAAMNGENGVVNSLDTGNSYPGDWWTALESEPSLGSMSQLQMLPRGHEVYPNLTDIDSAFTNLNRGEESPISVVAWNQVMLSLPQSSLFNVLRVYLSAPESMQAEVEIMHKEFEPKLRELCELEGRFFLMVHLPFSEQRMKECSDDELLKAHSMHKRLVNDCGIFLAFLGEQTNLFTCDEYEIGHLNNPGARSAVFCFSNPAFRGCKLSQGEAKELKGLVNKTGCAKIISNYNEPQDGAEQAFSELKKILQLELGIDTCVDPKRKYAQTELDSTYEDLCAGCQWDMHSDGEQREFLNTASISSCELGFEKHYERLNEHVAAAGPLPPFLVSGIPGSGKSLLLAKWISLYQKRSPGSLVVYHFVGSPVSCSADAISMIRRITAQLMQYVTSPPSLTCEPNRLRDEFPKWLERVSSRLPGGIILVIDSLDRIQNAENHLQWLLDPLPVDIRVIVTANPDNCLPAWRSWPTLHLEALSPRHAKELLHCLNQERNFPLTSEQEARVVSGCRTPASRLPLYLTVLIDELAQTASGTVADAKLDACLQHGDTVEMYRYILESLEEQYEGSTGSGLIKRICQLVYISRNGVSESELFHLTPDLTWVTWAPLCYDLLDRHVFTYRAGSLTFAYEQVQEAVQVNHCMGVHEQDLTAATQQFINYYTKLLQPGTVTARVADELPFLVKSTGDSQQLHECLSNLCVFRLLYTRGRCSELLDFWKLVGLDTQAIATVYFDTVKKVAEVYAGVLSLPTIAFLHEMLGRFLKDMGLLIQAVRPLQRALEIRESIDPDHPSVAQSFHLLGGLHSQWGKYATAEAYYKQALEISENAFDGDHPNVLKMLESLVVLYKKQNKHEQAGPLQKRVTSILKRTQPPHVPPHQKSALNALKKRSLQLQEMATGPDSLELAKTLNELGVLYYLQNNISTAEQSFQRSLSMREELLGEQHLDVAQSLNNLAALYNDSNDLNKAGVLYERVLSIRKSLLPADHPTVVSSIRNLGMLYRKQGKYTDAEPLYIQAVETKERCLGGNHSSVATALVNLAVLYCQQSKHTEALPLYERALRIYEENLGPHHARVAETLRNLAVLRYEQRDFQNAAILYKRAMDIKEMETAFAKKPFSRRSSSGGSSAVRPIIPMSPQLLFNDSR</sequence>
<dbReference type="PANTHER" id="PTHR45641">
    <property type="entry name" value="TETRATRICOPEPTIDE REPEAT PROTEIN (AFU_ORTHOLOGUE AFUA_6G03870)"/>
    <property type="match status" value="1"/>
</dbReference>
<evidence type="ECO:0000256" key="10">
    <source>
        <dbReference type="SAM" id="Coils"/>
    </source>
</evidence>
<feature type="domain" description="Nephrocystin-3 alpha-beta" evidence="15">
    <location>
        <begin position="268"/>
        <end position="436"/>
    </location>
</feature>
<dbReference type="Pfam" id="PF24884">
    <property type="entry name" value="NPHP3_hel"/>
    <property type="match status" value="1"/>
</dbReference>
<accession>A0A913Z5Q1</accession>
<dbReference type="InterPro" id="IPR027417">
    <property type="entry name" value="P-loop_NTPase"/>
</dbReference>
<protein>
    <recommendedName>
        <fullName evidence="8">Nephrocystin-3</fullName>
    </recommendedName>
</protein>
<dbReference type="InterPro" id="IPR056886">
    <property type="entry name" value="NPHP3_ab_dom"/>
</dbReference>
<feature type="repeat" description="TPR" evidence="9">
    <location>
        <begin position="1079"/>
        <end position="1112"/>
    </location>
</feature>
<evidence type="ECO:0000313" key="17">
    <source>
        <dbReference type="Proteomes" id="UP000887568"/>
    </source>
</evidence>
<dbReference type="SMART" id="SM00028">
    <property type="entry name" value="TPR"/>
    <property type="match status" value="7"/>
</dbReference>
<evidence type="ECO:0000256" key="11">
    <source>
        <dbReference type="SAM" id="MobiDB-lite"/>
    </source>
</evidence>
<dbReference type="GO" id="GO:0005929">
    <property type="term" value="C:cilium"/>
    <property type="evidence" value="ECO:0007669"/>
    <property type="project" value="UniProtKB-SubCell"/>
</dbReference>
<dbReference type="OMA" id="FKIHQKA"/>
<evidence type="ECO:0000259" key="14">
    <source>
        <dbReference type="Pfam" id="PF24885"/>
    </source>
</evidence>
<evidence type="ECO:0000256" key="8">
    <source>
        <dbReference type="ARBA" id="ARBA00040387"/>
    </source>
</evidence>
<feature type="repeat" description="TPR" evidence="9">
    <location>
        <begin position="1247"/>
        <end position="1280"/>
    </location>
</feature>
<dbReference type="Pfam" id="PF25022">
    <property type="entry name" value="NPHP3"/>
    <property type="match status" value="1"/>
</dbReference>
<keyword evidence="3" id="KW-0677">Repeat</keyword>
<feature type="domain" description="Nephrocystin 3 helical" evidence="13">
    <location>
        <begin position="659"/>
        <end position="815"/>
    </location>
</feature>
<feature type="repeat" description="TPR" evidence="9">
    <location>
        <begin position="1205"/>
        <end position="1238"/>
    </location>
</feature>
<evidence type="ECO:0000313" key="16">
    <source>
        <dbReference type="EnsemblMetazoa" id="XP_038047138.1"/>
    </source>
</evidence>
<keyword evidence="17" id="KW-1185">Reference proteome</keyword>
<dbReference type="InterPro" id="IPR056885">
    <property type="entry name" value="TPR_NPHP3"/>
</dbReference>
<feature type="coiled-coil region" evidence="10">
    <location>
        <begin position="86"/>
        <end position="127"/>
    </location>
</feature>
<feature type="repeat" description="TPR" evidence="9">
    <location>
        <begin position="968"/>
        <end position="1001"/>
    </location>
</feature>
<dbReference type="PANTHER" id="PTHR45641:SF19">
    <property type="entry name" value="NEPHROCYSTIN-3"/>
    <property type="match status" value="1"/>
</dbReference>
<dbReference type="GO" id="GO:0016055">
    <property type="term" value="P:Wnt signaling pathway"/>
    <property type="evidence" value="ECO:0007669"/>
    <property type="project" value="UniProtKB-KW"/>
</dbReference>
<feature type="region of interest" description="Disordered" evidence="11">
    <location>
        <begin position="1"/>
        <end position="20"/>
    </location>
</feature>
<dbReference type="SUPFAM" id="SSF48452">
    <property type="entry name" value="TPR-like"/>
    <property type="match status" value="3"/>
</dbReference>
<keyword evidence="7" id="KW-0966">Cell projection</keyword>
<dbReference type="PROSITE" id="PS50005">
    <property type="entry name" value="TPR"/>
    <property type="match status" value="5"/>
</dbReference>
<keyword evidence="2" id="KW-0879">Wnt signaling pathway</keyword>
<reference evidence="16" key="1">
    <citation type="submission" date="2022-11" db="UniProtKB">
        <authorList>
            <consortium name="EnsemblMetazoa"/>
        </authorList>
    </citation>
    <scope>IDENTIFICATION</scope>
</reference>
<keyword evidence="4 9" id="KW-0802">TPR repeat</keyword>
<dbReference type="OrthoDB" id="626167at2759"/>
<evidence type="ECO:0000256" key="3">
    <source>
        <dbReference type="ARBA" id="ARBA00022737"/>
    </source>
</evidence>
<dbReference type="InterPro" id="IPR011990">
    <property type="entry name" value="TPR-like_helical_dom_sf"/>
</dbReference>
<dbReference type="EnsemblMetazoa" id="XM_038191210.1">
    <property type="protein sequence ID" value="XP_038047138.1"/>
    <property type="gene ID" value="LOC119721239"/>
</dbReference>
<dbReference type="Pfam" id="PF13424">
    <property type="entry name" value="TPR_12"/>
    <property type="match status" value="2"/>
</dbReference>
<feature type="domain" description="Nephrocystin-3 TPR-repeats region" evidence="14">
    <location>
        <begin position="830"/>
        <end position="1069"/>
    </location>
</feature>